<feature type="transmembrane region" description="Helical" evidence="9">
    <location>
        <begin position="141"/>
        <end position="167"/>
    </location>
</feature>
<organism evidence="13 14">
    <name type="scientific">Priestia endophytica DSM 13796</name>
    <dbReference type="NCBI Taxonomy" id="1121089"/>
    <lineage>
        <taxon>Bacteria</taxon>
        <taxon>Bacillati</taxon>
        <taxon>Bacillota</taxon>
        <taxon>Bacilli</taxon>
        <taxon>Bacillales</taxon>
        <taxon>Bacillaceae</taxon>
        <taxon>Priestia</taxon>
    </lineage>
</organism>
<feature type="transmembrane region" description="Helical" evidence="9">
    <location>
        <begin position="251"/>
        <end position="270"/>
    </location>
</feature>
<keyword evidence="5 10" id="KW-0732">Signal</keyword>
<evidence type="ECO:0000313" key="13">
    <source>
        <dbReference type="EMBL" id="SFQ46738.1"/>
    </source>
</evidence>
<evidence type="ECO:0000256" key="9">
    <source>
        <dbReference type="SAM" id="Phobius"/>
    </source>
</evidence>
<evidence type="ECO:0000256" key="8">
    <source>
        <dbReference type="ARBA" id="ARBA00023136"/>
    </source>
</evidence>
<evidence type="ECO:0000313" key="14">
    <source>
        <dbReference type="Proteomes" id="UP000182762"/>
    </source>
</evidence>
<evidence type="ECO:0000256" key="1">
    <source>
        <dbReference type="ARBA" id="ARBA00004651"/>
    </source>
</evidence>
<gene>
    <name evidence="13" type="ORF">SAMN02745910_01506</name>
</gene>
<name>A0A1I5YR53_9BACI</name>
<feature type="transmembrane region" description="Helical" evidence="9">
    <location>
        <begin position="352"/>
        <end position="375"/>
    </location>
</feature>
<evidence type="ECO:0000256" key="6">
    <source>
        <dbReference type="ARBA" id="ARBA00022989"/>
    </source>
</evidence>
<keyword evidence="8 9" id="KW-0472">Membrane</keyword>
<comment type="subcellular location">
    <subcellularLocation>
        <location evidence="1">Cell membrane</location>
        <topology evidence="1">Multi-pass membrane protein</topology>
    </subcellularLocation>
</comment>
<keyword evidence="4" id="KW-0479">Metal-binding</keyword>
<feature type="transmembrane region" description="Helical" evidence="9">
    <location>
        <begin position="322"/>
        <end position="346"/>
    </location>
</feature>
<dbReference type="InterPro" id="IPR007348">
    <property type="entry name" value="CopC_dom"/>
</dbReference>
<feature type="transmembrane region" description="Helical" evidence="9">
    <location>
        <begin position="188"/>
        <end position="209"/>
    </location>
</feature>
<accession>A0A1I5YR53</accession>
<evidence type="ECO:0000256" key="5">
    <source>
        <dbReference type="ARBA" id="ARBA00022729"/>
    </source>
</evidence>
<feature type="transmembrane region" description="Helical" evidence="9">
    <location>
        <begin position="221"/>
        <end position="244"/>
    </location>
</feature>
<dbReference type="RefSeq" id="WP_061805914.1">
    <property type="nucleotide sequence ID" value="NZ_FOXX01000003.1"/>
</dbReference>
<feature type="domain" description="Copper resistance protein D" evidence="12">
    <location>
        <begin position="312"/>
        <end position="403"/>
    </location>
</feature>
<evidence type="ECO:0000259" key="11">
    <source>
        <dbReference type="Pfam" id="PF04234"/>
    </source>
</evidence>
<dbReference type="PANTHER" id="PTHR34820:SF4">
    <property type="entry name" value="INNER MEMBRANE PROTEIN YEBZ"/>
    <property type="match status" value="1"/>
</dbReference>
<dbReference type="InterPro" id="IPR014756">
    <property type="entry name" value="Ig_E-set"/>
</dbReference>
<evidence type="ECO:0000256" key="7">
    <source>
        <dbReference type="ARBA" id="ARBA00023008"/>
    </source>
</evidence>
<evidence type="ECO:0000256" key="2">
    <source>
        <dbReference type="ARBA" id="ARBA00022475"/>
    </source>
</evidence>
<feature type="chain" id="PRO_5047196750" evidence="10">
    <location>
        <begin position="28"/>
        <end position="522"/>
    </location>
</feature>
<keyword evidence="3 9" id="KW-0812">Transmembrane</keyword>
<dbReference type="Gene3D" id="2.60.40.1220">
    <property type="match status" value="1"/>
</dbReference>
<dbReference type="InterPro" id="IPR014755">
    <property type="entry name" value="Cu-Rt/internalin_Ig-like"/>
</dbReference>
<feature type="signal peptide" evidence="10">
    <location>
        <begin position="1"/>
        <end position="27"/>
    </location>
</feature>
<keyword evidence="7" id="KW-0186">Copper</keyword>
<dbReference type="Pfam" id="PF04234">
    <property type="entry name" value="CopC"/>
    <property type="match status" value="1"/>
</dbReference>
<evidence type="ECO:0000259" key="12">
    <source>
        <dbReference type="Pfam" id="PF05425"/>
    </source>
</evidence>
<comment type="caution">
    <text evidence="13">The sequence shown here is derived from an EMBL/GenBank/DDBJ whole genome shotgun (WGS) entry which is preliminary data.</text>
</comment>
<dbReference type="Pfam" id="PF05425">
    <property type="entry name" value="CopD"/>
    <property type="match status" value="1"/>
</dbReference>
<feature type="domain" description="CopC" evidence="11">
    <location>
        <begin position="26"/>
        <end position="120"/>
    </location>
</feature>
<keyword evidence="6 9" id="KW-1133">Transmembrane helix</keyword>
<dbReference type="SUPFAM" id="SSF81296">
    <property type="entry name" value="E set domains"/>
    <property type="match status" value="1"/>
</dbReference>
<feature type="transmembrane region" description="Helical" evidence="9">
    <location>
        <begin position="282"/>
        <end position="302"/>
    </location>
</feature>
<evidence type="ECO:0000256" key="10">
    <source>
        <dbReference type="SAM" id="SignalP"/>
    </source>
</evidence>
<keyword evidence="2" id="KW-1003">Cell membrane</keyword>
<feature type="transmembrane region" description="Helical" evidence="9">
    <location>
        <begin position="387"/>
        <end position="407"/>
    </location>
</feature>
<dbReference type="PANTHER" id="PTHR34820">
    <property type="entry name" value="INNER MEMBRANE PROTEIN YEBZ"/>
    <property type="match status" value="1"/>
</dbReference>
<evidence type="ECO:0000256" key="4">
    <source>
        <dbReference type="ARBA" id="ARBA00022723"/>
    </source>
</evidence>
<dbReference type="InterPro" id="IPR008457">
    <property type="entry name" value="Cu-R_CopD_dom"/>
</dbReference>
<reference evidence="13 14" key="1">
    <citation type="submission" date="2016-10" db="EMBL/GenBank/DDBJ databases">
        <authorList>
            <person name="Varghese N."/>
            <person name="Submissions S."/>
        </authorList>
    </citation>
    <scope>NUCLEOTIDE SEQUENCE [LARGE SCALE GENOMIC DNA]</scope>
    <source>
        <strain evidence="13 14">DSM 13796</strain>
    </source>
</reference>
<dbReference type="GeneID" id="93710214"/>
<dbReference type="InterPro" id="IPR032694">
    <property type="entry name" value="CopC/D"/>
</dbReference>
<proteinExistence type="predicted"/>
<keyword evidence="14" id="KW-1185">Reference proteome</keyword>
<protein>
    <submittedName>
        <fullName evidence="13">Copper transport protein</fullName>
    </submittedName>
</protein>
<dbReference type="Proteomes" id="UP000182762">
    <property type="component" value="Unassembled WGS sequence"/>
</dbReference>
<sequence length="522" mass="58355">MMNKKVPLLLCFLLLLVFHPLKTSAHAVLLKATPEEQSELKEMPDEVSLTFNERLDGEVFDLKVRDDKGEVITKKKAVISEDHKTISLDVPDQPKGIYTLSYSIISADGHPVKGTYIFSVGEKIAGPVPDRNDGFQQGSDAIYNVLLSIVQVCYYLFLLLSVGWVLWKWFIPFQTKENEEIYGQKHKGIYLNYMVFLVLSIVVQAMNVLNGSSASQIGTFIFSSATGLSWIISLFLALIGYFLVSKHKGFDFVWAGLVLLVSTLNGHAVATNIPYYTVMLDFIHLITAALWAGGIVYLLLFFKKHREDVLLFMPKFSKIALFSLLLLIITGILYTLMIVPNISVIFHTTWGILLLVKVGLVCIVLIIGALVRNALKKNEQTNLKKLLTVDVTLMALIVLIVGIITHLNPIPQNKPLLWKEEQQGMYIVTKTSTLQQGNFAMVVSPSQPKDGSSIQMVTATLTPKGKGKEESIEIPLEKEDSSSYKTSKAVLPYAGEWDLSVRVVTTELDEFIIQKNIQVFDH</sequence>
<dbReference type="EMBL" id="FOXX01000003">
    <property type="protein sequence ID" value="SFQ46738.1"/>
    <property type="molecule type" value="Genomic_DNA"/>
</dbReference>
<evidence type="ECO:0000256" key="3">
    <source>
        <dbReference type="ARBA" id="ARBA00022692"/>
    </source>
</evidence>